<evidence type="ECO:0000313" key="4">
    <source>
        <dbReference type="Proteomes" id="UP000004259"/>
    </source>
</evidence>
<sequence>MRLNMNYEIYIEESSPVRVLSNVIDEIYQKEEYTIVSKWNGAIPEDIMMKILIYGYMNDSFSSRKIEQLCKRDIHFMWLLDGFGAPDHSTISRFRQKMGEQIERVFYAVVKYLLNMKEISGENLFIDGTKIEANANRYTFVWKKAVSKNEQKLRTKLPEILDEIKYAYGVRSPENTGVSDMISTLSSLMIKFGIKRVYGKGHHKSVYQKALEKLEEYAEKMALYEHYNSLFDGRNSFSKTDTDATFMRMKDDHMRNGQLKPGYNIQSAVEGEYIVGLDVSSERSDVNTLIPFLSKLNSLELFVLKNIICDAGYESEENYLYLRSHNMTSYIKPVNYEQSKKRNFRTKYGRPENMEYHEMGDIFVCKAGRILWRVGTKHEKSKTGFVSEKALYRCESCEGCPHKQNCTKAKGNKTLSVSHRFKELRAESLENITTEFGRQLRMNRSIQAEGVFGVLKQDYGFRRFLCRGKNNIRTEFLLLGLAYNIKKLFAKISENRLGISLFELKTA</sequence>
<gene>
    <name evidence="3" type="ORF">CUS_4296</name>
</gene>
<dbReference type="eggNOG" id="COG3666">
    <property type="taxonomic scope" value="Bacteria"/>
</dbReference>
<dbReference type="InterPro" id="IPR025668">
    <property type="entry name" value="Tnp_DDE_dom"/>
</dbReference>
<comment type="caution">
    <text evidence="3">The sequence shown here is derived from an EMBL/GenBank/DDBJ whole genome shotgun (WGS) entry which is preliminary data.</text>
</comment>
<dbReference type="Pfam" id="PF13751">
    <property type="entry name" value="DDE_Tnp_1_6"/>
    <property type="match status" value="1"/>
</dbReference>
<proteinExistence type="predicted"/>
<accession>E9SGK5</accession>
<organism evidence="3 4">
    <name type="scientific">Ruminococcus albus 8</name>
    <dbReference type="NCBI Taxonomy" id="246199"/>
    <lineage>
        <taxon>Bacteria</taxon>
        <taxon>Bacillati</taxon>
        <taxon>Bacillota</taxon>
        <taxon>Clostridia</taxon>
        <taxon>Eubacteriales</taxon>
        <taxon>Oscillospiraceae</taxon>
        <taxon>Ruminococcus</taxon>
    </lineage>
</organism>
<dbReference type="NCBIfam" id="NF033551">
    <property type="entry name" value="transpos_IS1182"/>
    <property type="match status" value="1"/>
</dbReference>
<dbReference type="PANTHER" id="PTHR33408">
    <property type="entry name" value="TRANSPOSASE"/>
    <property type="match status" value="1"/>
</dbReference>
<name>E9SGK5_RUMAL</name>
<dbReference type="AlphaFoldDB" id="E9SGK5"/>
<reference evidence="3 4" key="1">
    <citation type="submission" date="2011-02" db="EMBL/GenBank/DDBJ databases">
        <authorList>
            <person name="Nelson K.E."/>
            <person name="Sutton G."/>
            <person name="Torralba M."/>
            <person name="Durkin S."/>
            <person name="Harkins D."/>
            <person name="Montgomery R."/>
            <person name="Ziemer C."/>
            <person name="Klaassens E."/>
            <person name="Ocuiv P."/>
            <person name="Morrison M."/>
        </authorList>
    </citation>
    <scope>NUCLEOTIDE SEQUENCE [LARGE SCALE GENOMIC DNA]</scope>
    <source>
        <strain evidence="3 4">8</strain>
    </source>
</reference>
<dbReference type="Pfam" id="PF05598">
    <property type="entry name" value="DUF772"/>
    <property type="match status" value="1"/>
</dbReference>
<evidence type="ECO:0000259" key="1">
    <source>
        <dbReference type="Pfam" id="PF05598"/>
    </source>
</evidence>
<dbReference type="PANTHER" id="PTHR33408:SF2">
    <property type="entry name" value="TRANSPOSASE DDE DOMAIN-CONTAINING PROTEIN"/>
    <property type="match status" value="1"/>
</dbReference>
<evidence type="ECO:0000259" key="2">
    <source>
        <dbReference type="Pfam" id="PF13751"/>
    </source>
</evidence>
<feature type="domain" description="Transposase InsH N-terminal" evidence="1">
    <location>
        <begin position="7"/>
        <end position="97"/>
    </location>
</feature>
<keyword evidence="4" id="KW-1185">Reference proteome</keyword>
<dbReference type="InterPro" id="IPR047629">
    <property type="entry name" value="IS1182_transpos"/>
</dbReference>
<dbReference type="Proteomes" id="UP000004259">
    <property type="component" value="Unassembled WGS sequence"/>
</dbReference>
<protein>
    <submittedName>
        <fullName evidence="3">Transposase, IS4 family</fullName>
    </submittedName>
</protein>
<evidence type="ECO:0000313" key="3">
    <source>
        <dbReference type="EMBL" id="EGC01589.1"/>
    </source>
</evidence>
<feature type="domain" description="Transposase DDE" evidence="2">
    <location>
        <begin position="364"/>
        <end position="488"/>
    </location>
</feature>
<dbReference type="EMBL" id="ADKM02000126">
    <property type="protein sequence ID" value="EGC01589.1"/>
    <property type="molecule type" value="Genomic_DNA"/>
</dbReference>
<dbReference type="InterPro" id="IPR008490">
    <property type="entry name" value="Transposase_InsH_N"/>
</dbReference>